<feature type="compositionally biased region" description="Polar residues" evidence="2">
    <location>
        <begin position="1"/>
        <end position="31"/>
    </location>
</feature>
<dbReference type="InterPro" id="IPR059025">
    <property type="entry name" value="STB6_N"/>
</dbReference>
<dbReference type="VEuPathDB" id="FungiDB:UREG_06625"/>
<reference evidence="5" key="1">
    <citation type="journal article" date="2009" name="Genome Res.">
        <title>Comparative genomic analyses of the human fungal pathogens Coccidioides and their relatives.</title>
        <authorList>
            <person name="Sharpton T.J."/>
            <person name="Stajich J.E."/>
            <person name="Rounsley S.D."/>
            <person name="Gardner M.J."/>
            <person name="Wortman J.R."/>
            <person name="Jordar V.S."/>
            <person name="Maiti R."/>
            <person name="Kodira C.D."/>
            <person name="Neafsey D.E."/>
            <person name="Zeng Q."/>
            <person name="Hung C.-Y."/>
            <person name="McMahan C."/>
            <person name="Muszewska A."/>
            <person name="Grynberg M."/>
            <person name="Mandel M.A."/>
            <person name="Kellner E.M."/>
            <person name="Barker B.M."/>
            <person name="Galgiani J.N."/>
            <person name="Orbach M.J."/>
            <person name="Kirkland T.N."/>
            <person name="Cole G.T."/>
            <person name="Henn M.R."/>
            <person name="Birren B.W."/>
            <person name="Taylor J.W."/>
        </authorList>
    </citation>
    <scope>NUCLEOTIDE SEQUENCE [LARGE SCALE GENOMIC DNA]</scope>
    <source>
        <strain evidence="5">UAMH 1704</strain>
    </source>
</reference>
<dbReference type="EMBL" id="CH476618">
    <property type="protein sequence ID" value="EEP81760.1"/>
    <property type="molecule type" value="Genomic_DNA"/>
</dbReference>
<name>C4JVN3_UNCRE</name>
<dbReference type="HOGENOM" id="CLU_010065_0_0_1"/>
<evidence type="ECO:0000313" key="4">
    <source>
        <dbReference type="EMBL" id="EEP81760.1"/>
    </source>
</evidence>
<dbReference type="eggNOG" id="ENOG502QT8Q">
    <property type="taxonomic scope" value="Eukaryota"/>
</dbReference>
<evidence type="ECO:0000256" key="1">
    <source>
        <dbReference type="SAM" id="Coils"/>
    </source>
</evidence>
<gene>
    <name evidence="4" type="ORF">UREG_06625</name>
</gene>
<dbReference type="InParanoid" id="C4JVN3"/>
<dbReference type="Pfam" id="PF25995">
    <property type="entry name" value="STB6_N"/>
    <property type="match status" value="1"/>
</dbReference>
<dbReference type="KEGG" id="ure:UREG_06625"/>
<accession>C4JVN3</accession>
<keyword evidence="5" id="KW-1185">Reference proteome</keyword>
<dbReference type="Proteomes" id="UP000002058">
    <property type="component" value="Unassembled WGS sequence"/>
</dbReference>
<dbReference type="STRING" id="336963.C4JVN3"/>
<evidence type="ECO:0000313" key="5">
    <source>
        <dbReference type="Proteomes" id="UP000002058"/>
    </source>
</evidence>
<dbReference type="InterPro" id="IPR038919">
    <property type="entry name" value="STB2/STB2"/>
</dbReference>
<dbReference type="GO" id="GO:0070822">
    <property type="term" value="C:Sin3-type complex"/>
    <property type="evidence" value="ECO:0007669"/>
    <property type="project" value="TreeGrafter"/>
</dbReference>
<dbReference type="OrthoDB" id="19806at2759"/>
<protein>
    <recommendedName>
        <fullName evidence="3">STB6-like N-terminal domain-containing protein</fullName>
    </recommendedName>
</protein>
<feature type="compositionally biased region" description="Basic and acidic residues" evidence="2">
    <location>
        <begin position="465"/>
        <end position="479"/>
    </location>
</feature>
<feature type="region of interest" description="Disordered" evidence="2">
    <location>
        <begin position="449"/>
        <end position="479"/>
    </location>
</feature>
<evidence type="ECO:0000256" key="2">
    <source>
        <dbReference type="SAM" id="MobiDB-lite"/>
    </source>
</evidence>
<feature type="compositionally biased region" description="Polar residues" evidence="2">
    <location>
        <begin position="452"/>
        <end position="464"/>
    </location>
</feature>
<feature type="domain" description="STB6-like N-terminal" evidence="3">
    <location>
        <begin position="52"/>
        <end position="190"/>
    </location>
</feature>
<dbReference type="PANTHER" id="PTHR31011">
    <property type="entry name" value="PROTEIN STB2-RELATED"/>
    <property type="match status" value="1"/>
</dbReference>
<evidence type="ECO:0000259" key="3">
    <source>
        <dbReference type="Pfam" id="PF25995"/>
    </source>
</evidence>
<keyword evidence="1" id="KW-0175">Coiled coil</keyword>
<dbReference type="RefSeq" id="XP_002583658.1">
    <property type="nucleotide sequence ID" value="XM_002583612.1"/>
</dbReference>
<proteinExistence type="predicted"/>
<feature type="coiled-coil region" evidence="1">
    <location>
        <begin position="802"/>
        <end position="829"/>
    </location>
</feature>
<dbReference type="AlphaFoldDB" id="C4JVN3"/>
<feature type="compositionally biased region" description="Basic and acidic residues" evidence="2">
    <location>
        <begin position="590"/>
        <end position="605"/>
    </location>
</feature>
<dbReference type="PANTHER" id="PTHR31011:SF2">
    <property type="entry name" value="PROTEIN STB2-RELATED"/>
    <property type="match status" value="1"/>
</dbReference>
<dbReference type="OMA" id="AKFYQLY"/>
<organism evidence="4 5">
    <name type="scientific">Uncinocarpus reesii (strain UAMH 1704)</name>
    <dbReference type="NCBI Taxonomy" id="336963"/>
    <lineage>
        <taxon>Eukaryota</taxon>
        <taxon>Fungi</taxon>
        <taxon>Dikarya</taxon>
        <taxon>Ascomycota</taxon>
        <taxon>Pezizomycotina</taxon>
        <taxon>Eurotiomycetes</taxon>
        <taxon>Eurotiomycetidae</taxon>
        <taxon>Onygenales</taxon>
        <taxon>Onygenaceae</taxon>
        <taxon>Uncinocarpus</taxon>
    </lineage>
</organism>
<feature type="region of interest" description="Disordered" evidence="2">
    <location>
        <begin position="590"/>
        <end position="622"/>
    </location>
</feature>
<sequence>MPQNSSSGPPSQRHTNLGQSASAPPSENSQRPVAFRSPGEHQTFVSEEGYETLVFTDPVVFRCLEEDASTILVERRSILVGYVTYIVEQWACSRVHPTFVINTYTGDPTHTVVAGVLKVPKDEHLWSPRLRVYFNTIAQSHTRRRETPLGILMVTNLSNFPSTLTVIDVPEGDVRKYREDFVVNENLKRLGCSGRAGLNLKQPTPATEAKFYQLYRTSERVPFFAAVIGLVKLCQMALSVFDKLAAEYIDGLLCDVTERAINDWWSDIGTELFNNEPNDGILGPTTVSALLGCLMGARNRLHAWGAPVAKDAFDIESLKRGIGSFQKAQKLERSRRLDRQTLDKLHRVTAKAASGEGWAVPRAVKSTVAELGGRGGEMVIGMVGGRDKAGISDIETLDMDRFVQLVSGERSKWLWHGKPRKYHTDPFRHDAGDDEVAFPKDTWAARRRETGSAFTSARPSLDTEQSWKHMETPTNVDSRDQQLKHAFKKSVSGKVSDARAGLGRFRDAVGLPGLRSHQHHHNHPKPFKDAVDADANLSYQRAADEGPVYPGTKSEIPGSSVVSKEKFEPLSNPLEHIPTSEPIAHTIDIRRQSSQESDQSQKELDPNSASTEPHESTGVIDEILQKPDCVDEPIRVTRILRRPLSLSLFPVENAPSMFRGRSCRHLSFSAVEESILPWKSSVNFSPADFKSDAILATRILYEDMQTEDERMLASKIADLDMNTSCWVERQVVAVESLEATANSRLKELDSAYIEKQAEYQALEENSTAFISKENRDLVERSKKLENLGAKLDYELHSLQSRVEEVENGLVDYEHHIRGLESRLKELLKVEKKSGISWMEWGQRFLTRGT</sequence>
<feature type="region of interest" description="Disordered" evidence="2">
    <location>
        <begin position="1"/>
        <end position="40"/>
    </location>
</feature>
<feature type="region of interest" description="Disordered" evidence="2">
    <location>
        <begin position="542"/>
        <end position="561"/>
    </location>
</feature>
<dbReference type="GeneID" id="8438454"/>